<proteinExistence type="predicted"/>
<dbReference type="Proteomes" id="UP000695264">
    <property type="component" value="Unassembled WGS sequence"/>
</dbReference>
<accession>A0ABX1BPQ9</accession>
<dbReference type="EMBL" id="JAATEN010000002">
    <property type="protein sequence ID" value="NJP99714.1"/>
    <property type="molecule type" value="Genomic_DNA"/>
</dbReference>
<feature type="region of interest" description="Disordered" evidence="1">
    <location>
        <begin position="125"/>
        <end position="144"/>
    </location>
</feature>
<comment type="caution">
    <text evidence="2">The sequence shown here is derived from an EMBL/GenBank/DDBJ whole genome shotgun (WGS) entry which is preliminary data.</text>
</comment>
<dbReference type="InterPro" id="IPR007061">
    <property type="entry name" value="MST-like"/>
</dbReference>
<reference evidence="2 3" key="1">
    <citation type="submission" date="2020-03" db="EMBL/GenBank/DDBJ databases">
        <title>WGS of actinomycetes isolated from Thailand.</title>
        <authorList>
            <person name="Thawai C."/>
        </authorList>
    </citation>
    <scope>NUCLEOTIDE SEQUENCE [LARGE SCALE GENOMIC DNA]</scope>
    <source>
        <strain evidence="2 3">PLAI 1-29</strain>
    </source>
</reference>
<name>A0ABX1BPQ9_9ACTN</name>
<keyword evidence="3" id="KW-1185">Reference proteome</keyword>
<evidence type="ECO:0000256" key="1">
    <source>
        <dbReference type="SAM" id="MobiDB-lite"/>
    </source>
</evidence>
<dbReference type="RefSeq" id="WP_168100303.1">
    <property type="nucleotide sequence ID" value="NZ_JAATEN010000002.1"/>
</dbReference>
<evidence type="ECO:0000313" key="2">
    <source>
        <dbReference type="EMBL" id="NJP99714.1"/>
    </source>
</evidence>
<organism evidence="2 3">
    <name type="scientific">Streptomyces zingiberis</name>
    <dbReference type="NCBI Taxonomy" id="2053010"/>
    <lineage>
        <taxon>Bacteria</taxon>
        <taxon>Bacillati</taxon>
        <taxon>Actinomycetota</taxon>
        <taxon>Actinomycetes</taxon>
        <taxon>Kitasatosporales</taxon>
        <taxon>Streptomycetaceae</taxon>
        <taxon>Streptomyces</taxon>
    </lineage>
</organism>
<gene>
    <name evidence="2" type="ORF">HCK00_03940</name>
</gene>
<dbReference type="Gene3D" id="1.20.120.450">
    <property type="entry name" value="dinb family like domain"/>
    <property type="match status" value="1"/>
</dbReference>
<dbReference type="InterPro" id="IPR034660">
    <property type="entry name" value="DinB/YfiT-like"/>
</dbReference>
<sequence length="182" mass="20035">MTSSTPERIEPPLTAGERAGLESWLDFHRETLALKCEGLTDAQLREASVPPSKMTLLGLVQHLAEVERNWFHRVLLSEDAPTVFGDPGGSGADLAEADGGFTLRDDLTKDEVFARWRAEIENSRKAAATRELDDTGTLPPNPSPLQGPVSLRWIYLHLIEEYARHNGHADLLREGVDGVTGE</sequence>
<dbReference type="SUPFAM" id="SSF109854">
    <property type="entry name" value="DinB/YfiT-like putative metalloenzymes"/>
    <property type="match status" value="1"/>
</dbReference>
<protein>
    <submittedName>
        <fullName evidence="2">DinB family protein</fullName>
    </submittedName>
</protein>
<evidence type="ECO:0000313" key="3">
    <source>
        <dbReference type="Proteomes" id="UP000695264"/>
    </source>
</evidence>
<dbReference type="Pfam" id="PF04978">
    <property type="entry name" value="MST"/>
    <property type="match status" value="1"/>
</dbReference>